<feature type="transmembrane region" description="Helical" evidence="7">
    <location>
        <begin position="222"/>
        <end position="244"/>
    </location>
</feature>
<evidence type="ECO:0000313" key="11">
    <source>
        <dbReference type="Proteomes" id="UP000001197"/>
    </source>
</evidence>
<keyword evidence="4 7" id="KW-0472">Membrane</keyword>
<dbReference type="eggNOG" id="ENOG502SN0C">
    <property type="taxonomic scope" value="Eukaryota"/>
</dbReference>
<organism evidence="9">
    <name type="scientific">Podospora anserina (strain S / ATCC MYA-4624 / DSM 980 / FGSC 10383)</name>
    <name type="common">Pleurage anserina</name>
    <dbReference type="NCBI Taxonomy" id="515849"/>
    <lineage>
        <taxon>Eukaryota</taxon>
        <taxon>Fungi</taxon>
        <taxon>Dikarya</taxon>
        <taxon>Ascomycota</taxon>
        <taxon>Pezizomycotina</taxon>
        <taxon>Sordariomycetes</taxon>
        <taxon>Sordariomycetidae</taxon>
        <taxon>Sordariales</taxon>
        <taxon>Podosporaceae</taxon>
        <taxon>Podospora</taxon>
        <taxon>Podospora anserina</taxon>
    </lineage>
</organism>
<dbReference type="InterPro" id="IPR049326">
    <property type="entry name" value="Rhodopsin_dom_fungi"/>
</dbReference>
<dbReference type="EMBL" id="CU633448">
    <property type="protein sequence ID" value="CAP61045.1"/>
    <property type="molecule type" value="Genomic_DNA"/>
</dbReference>
<keyword evidence="11" id="KW-1185">Reference proteome</keyword>
<evidence type="ECO:0000259" key="8">
    <source>
        <dbReference type="Pfam" id="PF20684"/>
    </source>
</evidence>
<dbReference type="VEuPathDB" id="FungiDB:PODANS_3_160"/>
<dbReference type="KEGG" id="pan:PODANSg285"/>
<reference evidence="9" key="2">
    <citation type="submission" date="2008-07" db="EMBL/GenBank/DDBJ databases">
        <authorList>
            <person name="Genoscope - CEA"/>
        </authorList>
    </citation>
    <scope>NUCLEOTIDE SEQUENCE</scope>
    <source>
        <strain evidence="9">S mat+</strain>
    </source>
</reference>
<gene>
    <name evidence="9" type="ORF">PODANS_3_160</name>
</gene>
<feature type="transmembrane region" description="Helical" evidence="7">
    <location>
        <begin position="137"/>
        <end position="163"/>
    </location>
</feature>
<dbReference type="HOGENOM" id="CLU_028200_29_1_1"/>
<accession>B2AC80</accession>
<reference evidence="11" key="3">
    <citation type="journal article" date="2014" name="Genetics">
        <title>Maintaining two mating types: Structure of the mating type locus and its role in heterokaryosis in Podospora anserina.</title>
        <authorList>
            <person name="Grognet P."/>
            <person name="Bidard F."/>
            <person name="Kuchly C."/>
            <person name="Tong L.C.H."/>
            <person name="Coppin E."/>
            <person name="Benkhali J.A."/>
            <person name="Couloux A."/>
            <person name="Wincker P."/>
            <person name="Debuchy R."/>
            <person name="Silar P."/>
        </authorList>
    </citation>
    <scope>GENOME REANNOTATION</scope>
    <source>
        <strain evidence="11">S / ATCC MYA-4624 / DSM 980 / FGSC 10383</strain>
    </source>
</reference>
<comment type="similarity">
    <text evidence="5">Belongs to the SAT4 family.</text>
</comment>
<sequence>MIIFHKARKLLYFCFLLLLLYTYLCLGPAAIRPSLAKMTLLPRHPPHPNVLDIPTPPLQQAGLFIIFFFTAIAFVAFLLRLFSRHKTGQWGLDDAMVGCAMLFSLLMIGPFYMYIKLGYFGWRQEDVPPTYDPTPAFWWFFLAQLFYNPILAFVKASVLLFLLRLGGQKPGVRMVIYVLNTFNALQAIAIFLVALLQCLPIEANWDFALKADPNTRCIDNSFHVIASCLTLFTDILVVVIPFWIFLGLKMKKAAKVAVLGIFLLGLAVTIIGAVRLNGIIKLFYSTPDGKDPFHDVTVTLSVVEANIAIVSACAPALRPLFRMWMPVLFGGTTERYGNKYTPNSKLPHYADQSNTKGGNGTGMRADDVTLKSIKATRNRDGHTECRSASPSGSEEEIMTYNGIMRTTDVRVQYDGASGFAVSTGDKSRPSVDSKGVDFVVAVEEKRTV</sequence>
<feature type="region of interest" description="Disordered" evidence="6">
    <location>
        <begin position="343"/>
        <end position="365"/>
    </location>
</feature>
<protein>
    <submittedName>
        <fullName evidence="9">Podospora anserina S mat+ genomic DNA chromosome 3, supercontig 1</fullName>
    </submittedName>
</protein>
<dbReference type="EMBL" id="FO904938">
    <property type="protein sequence ID" value="CDP26496.1"/>
    <property type="molecule type" value="Genomic_DNA"/>
</dbReference>
<dbReference type="RefSeq" id="XP_001903273.1">
    <property type="nucleotide sequence ID" value="XM_001903238.1"/>
</dbReference>
<feature type="transmembrane region" description="Helical" evidence="7">
    <location>
        <begin position="60"/>
        <end position="83"/>
    </location>
</feature>
<feature type="transmembrane region" description="Helical" evidence="7">
    <location>
        <begin position="175"/>
        <end position="196"/>
    </location>
</feature>
<evidence type="ECO:0000256" key="2">
    <source>
        <dbReference type="ARBA" id="ARBA00022692"/>
    </source>
</evidence>
<evidence type="ECO:0000313" key="10">
    <source>
        <dbReference type="EMBL" id="CDP26496.1"/>
    </source>
</evidence>
<dbReference type="PANTHER" id="PTHR33048">
    <property type="entry name" value="PTH11-LIKE INTEGRAL MEMBRANE PROTEIN (AFU_ORTHOLOGUE AFUA_5G11245)"/>
    <property type="match status" value="1"/>
</dbReference>
<feature type="transmembrane region" description="Helical" evidence="7">
    <location>
        <begin position="296"/>
        <end position="317"/>
    </location>
</feature>
<dbReference type="OrthoDB" id="5283415at2759"/>
<evidence type="ECO:0000256" key="7">
    <source>
        <dbReference type="SAM" id="Phobius"/>
    </source>
</evidence>
<name>B2AC80_PODAN</name>
<evidence type="ECO:0000313" key="9">
    <source>
        <dbReference type="EMBL" id="CAP61045.1"/>
    </source>
</evidence>
<proteinExistence type="inferred from homology"/>
<evidence type="ECO:0000256" key="4">
    <source>
        <dbReference type="ARBA" id="ARBA00023136"/>
    </source>
</evidence>
<feature type="transmembrane region" description="Helical" evidence="7">
    <location>
        <begin position="95"/>
        <end position="117"/>
    </location>
</feature>
<dbReference type="InterPro" id="IPR052337">
    <property type="entry name" value="SAT4-like"/>
</dbReference>
<dbReference type="GeneID" id="6187453"/>
<feature type="domain" description="Rhodopsin" evidence="8">
    <location>
        <begin position="79"/>
        <end position="322"/>
    </location>
</feature>
<keyword evidence="3 7" id="KW-1133">Transmembrane helix</keyword>
<dbReference type="AlphaFoldDB" id="B2AC80"/>
<evidence type="ECO:0000256" key="3">
    <source>
        <dbReference type="ARBA" id="ARBA00022989"/>
    </source>
</evidence>
<keyword evidence="2 7" id="KW-0812">Transmembrane</keyword>
<dbReference type="PANTHER" id="PTHR33048:SF108">
    <property type="entry name" value="INTEGRAL MEMBRANE PROTEIN"/>
    <property type="match status" value="1"/>
</dbReference>
<dbReference type="Proteomes" id="UP000001197">
    <property type="component" value="Chromosome 3"/>
</dbReference>
<feature type="transmembrane region" description="Helical" evidence="7">
    <location>
        <begin position="256"/>
        <end position="276"/>
    </location>
</feature>
<comment type="subcellular location">
    <subcellularLocation>
        <location evidence="1">Membrane</location>
        <topology evidence="1">Multi-pass membrane protein</topology>
    </subcellularLocation>
</comment>
<reference evidence="9 11" key="1">
    <citation type="journal article" date="2008" name="Genome Biol.">
        <title>The genome sequence of the model ascomycete fungus Podospora anserina.</title>
        <authorList>
            <person name="Espagne E."/>
            <person name="Lespinet O."/>
            <person name="Malagnac F."/>
            <person name="Da Silva C."/>
            <person name="Jaillon O."/>
            <person name="Porcel B.M."/>
            <person name="Couloux A."/>
            <person name="Aury J.-M."/>
            <person name="Segurens B."/>
            <person name="Poulain J."/>
            <person name="Anthouard V."/>
            <person name="Grossetete S."/>
            <person name="Khalili H."/>
            <person name="Coppin E."/>
            <person name="Dequard-Chablat M."/>
            <person name="Picard M."/>
            <person name="Contamine V."/>
            <person name="Arnaise S."/>
            <person name="Bourdais A."/>
            <person name="Berteaux-Lecellier V."/>
            <person name="Gautheret D."/>
            <person name="de Vries R.P."/>
            <person name="Battaglia E."/>
            <person name="Coutinho P.M."/>
            <person name="Danchin E.G.J."/>
            <person name="Henrissat B."/>
            <person name="El Khoury R."/>
            <person name="Sainsard-Chanet A."/>
            <person name="Boivin A."/>
            <person name="Pinan-Lucarre B."/>
            <person name="Sellem C.H."/>
            <person name="Debuchy R."/>
            <person name="Wincker P."/>
            <person name="Weissenbach J."/>
            <person name="Silar P."/>
        </authorList>
    </citation>
    <scope>NUCLEOTIDE SEQUENCE [LARGE SCALE GENOMIC DNA]</scope>
    <source>
        <strain evidence="11">S / ATCC MYA-4624 / DSM 980 / FGSC 10383</strain>
        <strain evidence="9">S mat+</strain>
    </source>
</reference>
<evidence type="ECO:0000256" key="1">
    <source>
        <dbReference type="ARBA" id="ARBA00004141"/>
    </source>
</evidence>
<reference evidence="10" key="4">
    <citation type="submission" date="2015-04" db="EMBL/GenBank/DDBJ databases">
        <title>Maintaining two mating types: Structure of the mating type locus and its role in heterokaryosis in Podospora anserina.</title>
        <authorList>
            <person name="Grognet P."/>
            <person name="Bidard F."/>
            <person name="Kuchly C."/>
            <person name="Chan Ho Tong L."/>
            <person name="Coppin E."/>
            <person name="Ait Benkhali J."/>
            <person name="Couloux A."/>
            <person name="Wincker P."/>
            <person name="Debuchy R."/>
            <person name="Silar P."/>
        </authorList>
    </citation>
    <scope>NUCLEOTIDE SEQUENCE</scope>
</reference>
<evidence type="ECO:0000256" key="6">
    <source>
        <dbReference type="SAM" id="MobiDB-lite"/>
    </source>
</evidence>
<evidence type="ECO:0000256" key="5">
    <source>
        <dbReference type="ARBA" id="ARBA00038359"/>
    </source>
</evidence>
<dbReference type="Pfam" id="PF20684">
    <property type="entry name" value="Fung_rhodopsin"/>
    <property type="match status" value="1"/>
</dbReference>
<dbReference type="GO" id="GO:0016020">
    <property type="term" value="C:membrane"/>
    <property type="evidence" value="ECO:0007669"/>
    <property type="project" value="UniProtKB-SubCell"/>
</dbReference>